<reference evidence="6 7" key="1">
    <citation type="journal article" date="2006" name="Mol. Plant Microbe Interact.">
        <title>Identification of open reading frames unique to a select agent: Ralstonia solanacearum race 3 biovar 2.</title>
        <authorList>
            <person name="Gabriel D.W."/>
            <person name="Allen C."/>
            <person name="Schell M."/>
            <person name="Denny T.P."/>
            <person name="Greenberg J.T."/>
            <person name="Duan Y.P."/>
            <person name="Flores-Cruz Z."/>
            <person name="Huang Q."/>
            <person name="Clifford J.M."/>
            <person name="Presting G."/>
            <person name="Gonzalez E.T."/>
            <person name="Reddy J."/>
            <person name="Elphinstone J."/>
            <person name="Swanson J."/>
            <person name="Yao J."/>
            <person name="Mulholland V."/>
            <person name="Liu L."/>
            <person name="Farmerie W."/>
            <person name="Patnaikuni M."/>
            <person name="Balogh B."/>
            <person name="Norman D."/>
            <person name="Alvarez A."/>
            <person name="Castillo J.A."/>
            <person name="Jones J."/>
            <person name="Saddler G."/>
            <person name="Walunas T."/>
            <person name="Zhukov A."/>
            <person name="Mikhailova N."/>
        </authorList>
    </citation>
    <scope>NUCLEOTIDE SEQUENCE [LARGE SCALE GENOMIC DNA]</scope>
    <source>
        <strain evidence="6 7">UW551</strain>
    </source>
</reference>
<keyword evidence="2" id="KW-0805">Transcription regulation</keyword>
<comment type="caution">
    <text evidence="6">The sequence shown here is derived from an EMBL/GenBank/DDBJ whole genome shotgun (WGS) entry which is preliminary data.</text>
</comment>
<dbReference type="NCBIfam" id="TIGR03298">
    <property type="entry name" value="argP"/>
    <property type="match status" value="1"/>
</dbReference>
<evidence type="ECO:0000313" key="7">
    <source>
        <dbReference type="Proteomes" id="UP000005933"/>
    </source>
</evidence>
<dbReference type="InterPro" id="IPR036390">
    <property type="entry name" value="WH_DNA-bd_sf"/>
</dbReference>
<dbReference type="SUPFAM" id="SSF53850">
    <property type="entry name" value="Periplasmic binding protein-like II"/>
    <property type="match status" value="1"/>
</dbReference>
<dbReference type="InterPro" id="IPR036388">
    <property type="entry name" value="WH-like_DNA-bd_sf"/>
</dbReference>
<dbReference type="GO" id="GO:0003700">
    <property type="term" value="F:DNA-binding transcription factor activity"/>
    <property type="evidence" value="ECO:0007669"/>
    <property type="project" value="InterPro"/>
</dbReference>
<dbReference type="EMBL" id="AAKL01000001">
    <property type="protein sequence ID" value="EAP74869.1"/>
    <property type="molecule type" value="Genomic_DNA"/>
</dbReference>
<keyword evidence="3" id="KW-0238">DNA-binding</keyword>
<dbReference type="GO" id="GO:0003677">
    <property type="term" value="F:DNA binding"/>
    <property type="evidence" value="ECO:0007669"/>
    <property type="project" value="UniProtKB-KW"/>
</dbReference>
<sequence>MKTNYLFFIQFSFSYPMLDYSALSALAAVVREGSFERAARTLHVTPSAISQRIRQLEERVGCALVVRDQPCRATETGRRLCQHVDRVRLLEQALQGALPALAPQGIAPVALPIAVNADSLATWLAPAITAFGADHPVLMEVAVDDQDHTTEWLRSGAVLAAVTATARPAAGCNSRPLGAMRYLAAASPAFVQRHFPDGVGAGSLAKAPSLMFNTKDALQARWARRLCHRHVELPRHTLPSPQAFVTAAVAGMGWGLHPQALIAPHLEDGSLVELVPDTPLDVPLHWQYARAASALLDGLSREVLAAARSALLPL</sequence>
<dbReference type="PANTHER" id="PTHR30579">
    <property type="entry name" value="TRANSCRIPTIONAL REGULATOR"/>
    <property type="match status" value="1"/>
</dbReference>
<keyword evidence="4" id="KW-0804">Transcription</keyword>
<dbReference type="AlphaFoldDB" id="A0AB33VLK5"/>
<evidence type="ECO:0000256" key="1">
    <source>
        <dbReference type="ARBA" id="ARBA00009437"/>
    </source>
</evidence>
<dbReference type="Pfam" id="PF00126">
    <property type="entry name" value="HTH_1"/>
    <property type="match status" value="1"/>
</dbReference>
<feature type="domain" description="HTH lysR-type" evidence="5">
    <location>
        <begin position="18"/>
        <end position="74"/>
    </location>
</feature>
<gene>
    <name evidence="6" type="ORF">RRSL_04737</name>
</gene>
<dbReference type="InterPro" id="IPR000847">
    <property type="entry name" value="LysR_HTH_N"/>
</dbReference>
<organism evidence="6 7">
    <name type="scientific">Ralstonia solanacearum (strain UW551)</name>
    <dbReference type="NCBI Taxonomy" id="342110"/>
    <lineage>
        <taxon>Bacteria</taxon>
        <taxon>Pseudomonadati</taxon>
        <taxon>Pseudomonadota</taxon>
        <taxon>Betaproteobacteria</taxon>
        <taxon>Burkholderiales</taxon>
        <taxon>Burkholderiaceae</taxon>
        <taxon>Ralstonia</taxon>
        <taxon>Ralstonia solanacearum species complex</taxon>
    </lineage>
</organism>
<evidence type="ECO:0000259" key="5">
    <source>
        <dbReference type="PROSITE" id="PS50931"/>
    </source>
</evidence>
<proteinExistence type="inferred from homology"/>
<dbReference type="NCBIfam" id="NF002964">
    <property type="entry name" value="PRK03635.1"/>
    <property type="match status" value="1"/>
</dbReference>
<accession>A0AB33VLK5</accession>
<dbReference type="SUPFAM" id="SSF46785">
    <property type="entry name" value="Winged helix' DNA-binding domain"/>
    <property type="match status" value="1"/>
</dbReference>
<dbReference type="Pfam" id="PF03466">
    <property type="entry name" value="LysR_substrate"/>
    <property type="match status" value="1"/>
</dbReference>
<name>A0AB33VLK5_RALSU</name>
<dbReference type="InterPro" id="IPR050176">
    <property type="entry name" value="LTTR"/>
</dbReference>
<comment type="similarity">
    <text evidence="1">Belongs to the LysR transcriptional regulatory family.</text>
</comment>
<evidence type="ECO:0000256" key="3">
    <source>
        <dbReference type="ARBA" id="ARBA00023125"/>
    </source>
</evidence>
<dbReference type="InterPro" id="IPR005119">
    <property type="entry name" value="LysR_subst-bd"/>
</dbReference>
<dbReference type="Gene3D" id="1.10.10.10">
    <property type="entry name" value="Winged helix-like DNA-binding domain superfamily/Winged helix DNA-binding domain"/>
    <property type="match status" value="1"/>
</dbReference>
<dbReference type="InterPro" id="IPR017685">
    <property type="entry name" value="ArgP"/>
</dbReference>
<dbReference type="Proteomes" id="UP000005933">
    <property type="component" value="Unassembled WGS sequence"/>
</dbReference>
<dbReference type="Gene3D" id="3.40.190.290">
    <property type="match status" value="1"/>
</dbReference>
<evidence type="ECO:0000256" key="2">
    <source>
        <dbReference type="ARBA" id="ARBA00023015"/>
    </source>
</evidence>
<evidence type="ECO:0000256" key="4">
    <source>
        <dbReference type="ARBA" id="ARBA00023163"/>
    </source>
</evidence>
<dbReference type="PRINTS" id="PR00039">
    <property type="entry name" value="HTHLYSR"/>
</dbReference>
<dbReference type="PROSITE" id="PS50931">
    <property type="entry name" value="HTH_LYSR"/>
    <property type="match status" value="1"/>
</dbReference>
<dbReference type="PANTHER" id="PTHR30579:SF2">
    <property type="entry name" value="HTH-TYPE TRANSCRIPTIONAL REGULATOR ARGP"/>
    <property type="match status" value="1"/>
</dbReference>
<protein>
    <recommendedName>
        <fullName evidence="5">HTH lysR-type domain-containing protein</fullName>
    </recommendedName>
</protein>
<evidence type="ECO:0000313" key="6">
    <source>
        <dbReference type="EMBL" id="EAP74869.1"/>
    </source>
</evidence>
<dbReference type="NCBIfam" id="NF009888">
    <property type="entry name" value="PRK13348.1"/>
    <property type="match status" value="1"/>
</dbReference>